<protein>
    <submittedName>
        <fullName evidence="1">Uncharacterized protein</fullName>
    </submittedName>
</protein>
<comment type="caution">
    <text evidence="1">The sequence shown here is derived from an EMBL/GenBank/DDBJ whole genome shotgun (WGS) entry which is preliminary data.</text>
</comment>
<accession>A0ABN2VL22</accession>
<sequence>MTPPEHLDRFLTDTGLGDAATFTAVRGGDEDAVIRHFGGDPDTARPMALDDLSSHYDRDLVLVSRSGPATVVVENGYQGSREEVLRPLSRLGRTASAFWNVNAVSRLSLAEDGLISSALDMVVLDDPYGARPDAWDPLLDGLAFGVEAPGWGEGLVAVERATGARFDEAWARGPHRAVEITPVPEYVLGQGFDDSPLLGQEPFAGYLAELGPALLDRMRRHALDLALTHAGLREHPLAPAALAPPPPARQRTRLRAELTAASDTALARSHALRAEEAEDFAPEWERPSHLAFRQAIVLDVLARCAAAHSPTSTSGLPDILSSLVTAMTGDGERVEEFWMVDRLHRAALRRA</sequence>
<evidence type="ECO:0000313" key="1">
    <source>
        <dbReference type="EMBL" id="GAA2065096.1"/>
    </source>
</evidence>
<proteinExistence type="predicted"/>
<organism evidence="1 2">
    <name type="scientific">Streptomyces albiaxialis</name>
    <dbReference type="NCBI Taxonomy" id="329523"/>
    <lineage>
        <taxon>Bacteria</taxon>
        <taxon>Bacillati</taxon>
        <taxon>Actinomycetota</taxon>
        <taxon>Actinomycetes</taxon>
        <taxon>Kitasatosporales</taxon>
        <taxon>Streptomycetaceae</taxon>
        <taxon>Streptomyces</taxon>
    </lineage>
</organism>
<reference evidence="1 2" key="1">
    <citation type="journal article" date="2019" name="Int. J. Syst. Evol. Microbiol.">
        <title>The Global Catalogue of Microorganisms (GCM) 10K type strain sequencing project: providing services to taxonomists for standard genome sequencing and annotation.</title>
        <authorList>
            <consortium name="The Broad Institute Genomics Platform"/>
            <consortium name="The Broad Institute Genome Sequencing Center for Infectious Disease"/>
            <person name="Wu L."/>
            <person name="Ma J."/>
        </authorList>
    </citation>
    <scope>NUCLEOTIDE SEQUENCE [LARGE SCALE GENOMIC DNA]</scope>
    <source>
        <strain evidence="1 2">JCM 15478</strain>
    </source>
</reference>
<evidence type="ECO:0000313" key="2">
    <source>
        <dbReference type="Proteomes" id="UP001500016"/>
    </source>
</evidence>
<name>A0ABN2VL22_9ACTN</name>
<gene>
    <name evidence="1" type="ORF">GCM10009801_10140</name>
</gene>
<keyword evidence="2" id="KW-1185">Reference proteome</keyword>
<dbReference type="RefSeq" id="WP_344524433.1">
    <property type="nucleotide sequence ID" value="NZ_BAAAPE010000002.1"/>
</dbReference>
<dbReference type="InterPro" id="IPR045592">
    <property type="entry name" value="DUF6461"/>
</dbReference>
<dbReference type="Proteomes" id="UP001500016">
    <property type="component" value="Unassembled WGS sequence"/>
</dbReference>
<dbReference type="Pfam" id="PF20062">
    <property type="entry name" value="DUF6461"/>
    <property type="match status" value="1"/>
</dbReference>
<dbReference type="EMBL" id="BAAAPE010000002">
    <property type="protein sequence ID" value="GAA2065096.1"/>
    <property type="molecule type" value="Genomic_DNA"/>
</dbReference>